<feature type="transmembrane region" description="Helical" evidence="9">
    <location>
        <begin position="284"/>
        <end position="301"/>
    </location>
</feature>
<evidence type="ECO:0000256" key="6">
    <source>
        <dbReference type="ARBA" id="ARBA00023136"/>
    </source>
</evidence>
<name>A0AAN7U966_9PEZI</name>
<evidence type="ECO:0000256" key="1">
    <source>
        <dbReference type="ARBA" id="ARBA00004141"/>
    </source>
</evidence>
<dbReference type="InterPro" id="IPR008901">
    <property type="entry name" value="ACER"/>
</dbReference>
<reference evidence="10 11" key="1">
    <citation type="submission" date="2023-10" db="EMBL/GenBank/DDBJ databases">
        <title>Draft genome sequence of Xylaria bambusicola isolate GMP-LS, the root and basal stem rot pathogen of sugarcane in Indonesia.</title>
        <authorList>
            <person name="Selvaraj P."/>
            <person name="Muralishankar V."/>
            <person name="Muruganantham S."/>
            <person name="Sp S."/>
            <person name="Haryani S."/>
            <person name="Lau K.J.X."/>
            <person name="Naqvi N.I."/>
        </authorList>
    </citation>
    <scope>NUCLEOTIDE SEQUENCE [LARGE SCALE GENOMIC DNA]</scope>
    <source>
        <strain evidence="10">GMP-LS</strain>
    </source>
</reference>
<dbReference type="GO" id="GO:0046514">
    <property type="term" value="P:ceramide catabolic process"/>
    <property type="evidence" value="ECO:0007669"/>
    <property type="project" value="TreeGrafter"/>
</dbReference>
<dbReference type="GO" id="GO:0016811">
    <property type="term" value="F:hydrolase activity, acting on carbon-nitrogen (but not peptide) bonds, in linear amides"/>
    <property type="evidence" value="ECO:0007669"/>
    <property type="project" value="InterPro"/>
</dbReference>
<feature type="binding site" evidence="7">
    <location>
        <position position="27"/>
    </location>
    <ligand>
        <name>Ca(2+)</name>
        <dbReference type="ChEBI" id="CHEBI:29108"/>
    </ligand>
</feature>
<feature type="transmembrane region" description="Helical" evidence="9">
    <location>
        <begin position="165"/>
        <end position="186"/>
    </location>
</feature>
<keyword evidence="3 9" id="KW-0812">Transmembrane</keyword>
<dbReference type="Proteomes" id="UP001305414">
    <property type="component" value="Unassembled WGS sequence"/>
</dbReference>
<organism evidence="10 11">
    <name type="scientific">Xylaria bambusicola</name>
    <dbReference type="NCBI Taxonomy" id="326684"/>
    <lineage>
        <taxon>Eukaryota</taxon>
        <taxon>Fungi</taxon>
        <taxon>Dikarya</taxon>
        <taxon>Ascomycota</taxon>
        <taxon>Pezizomycotina</taxon>
        <taxon>Sordariomycetes</taxon>
        <taxon>Xylariomycetidae</taxon>
        <taxon>Xylariales</taxon>
        <taxon>Xylariaceae</taxon>
        <taxon>Xylaria</taxon>
    </lineage>
</organism>
<accession>A0AAN7U966</accession>
<dbReference type="GO" id="GO:0046513">
    <property type="term" value="P:ceramide biosynthetic process"/>
    <property type="evidence" value="ECO:0007669"/>
    <property type="project" value="TreeGrafter"/>
</dbReference>
<comment type="cofactor">
    <cofactor evidence="8">
        <name>Zn(2+)</name>
        <dbReference type="ChEBI" id="CHEBI:29105"/>
    </cofactor>
</comment>
<feature type="binding site" evidence="7">
    <location>
        <position position="38"/>
    </location>
    <ligand>
        <name>Ca(2+)</name>
        <dbReference type="ChEBI" id="CHEBI:29108"/>
    </ligand>
</feature>
<dbReference type="AlphaFoldDB" id="A0AAN7U966"/>
<dbReference type="PANTHER" id="PTHR46187">
    <property type="entry name" value="ALKALINE CERAMIDASE 3"/>
    <property type="match status" value="1"/>
</dbReference>
<evidence type="ECO:0008006" key="12">
    <source>
        <dbReference type="Google" id="ProtNLM"/>
    </source>
</evidence>
<feature type="transmembrane region" description="Helical" evidence="9">
    <location>
        <begin position="123"/>
        <end position="145"/>
    </location>
</feature>
<protein>
    <recommendedName>
        <fullName evidence="12">Alkaline ceramidase</fullName>
    </recommendedName>
</protein>
<comment type="similarity">
    <text evidence="2">Belongs to the alkaline ceramidase family.</text>
</comment>
<keyword evidence="6 9" id="KW-0472">Membrane</keyword>
<evidence type="ECO:0000256" key="3">
    <source>
        <dbReference type="ARBA" id="ARBA00022692"/>
    </source>
</evidence>
<feature type="transmembrane region" description="Helical" evidence="9">
    <location>
        <begin position="65"/>
        <end position="87"/>
    </location>
</feature>
<keyword evidence="8" id="KW-0862">Zinc</keyword>
<keyword evidence="7" id="KW-0106">Calcium</keyword>
<sequence length="368" mass="42110">MSAFSFPYHKPREGFWGEKTVTLNFCEEDYVMSYYCAEVCNTITNFLFLWLGVRGLKGCIQYGHPFIFFVTFIGYIIVGCGSTLFHATLKYPMQLVDELAMIYTTCFMAYATFSYGRSSGFSFALGTGLIGLAYYITAVMLAALADKTKNQAHYYETKDPQFHQDAYAILTATVVFSNMWIMERVLRPALKAREQKRSSRPSSSAVPSTRAFLSQMWIMVATGELIADLPAKCKCTRTNCPVLGLSIFLGGYLIWNLDNMYCNNIRHWRHQIQLPWSVVLEGHAWWHLMTGIGVSFGASGFRDVWMVMRIRSVYTGHPFSICLKSEPWTIYQQEEKTRSGSRWKPVFTLLVNHMHEQILALGLRLNAR</sequence>
<feature type="transmembrane region" description="Helical" evidence="9">
    <location>
        <begin position="238"/>
        <end position="255"/>
    </location>
</feature>
<keyword evidence="4" id="KW-0378">Hydrolase</keyword>
<dbReference type="EMBL" id="JAWHQM010000008">
    <property type="protein sequence ID" value="KAK5628185.1"/>
    <property type="molecule type" value="Genomic_DNA"/>
</dbReference>
<comment type="subcellular location">
    <subcellularLocation>
        <location evidence="1">Membrane</location>
        <topology evidence="1">Multi-pass membrane protein</topology>
    </subcellularLocation>
</comment>
<feature type="binding site" evidence="8">
    <location>
        <position position="287"/>
    </location>
    <ligand>
        <name>Zn(2+)</name>
        <dbReference type="ChEBI" id="CHEBI:29105"/>
        <note>catalytic</note>
    </ligand>
</feature>
<evidence type="ECO:0000256" key="8">
    <source>
        <dbReference type="PIRSR" id="PIRSR608901-2"/>
    </source>
</evidence>
<dbReference type="Pfam" id="PF05875">
    <property type="entry name" value="Ceramidase"/>
    <property type="match status" value="1"/>
</dbReference>
<evidence type="ECO:0000256" key="2">
    <source>
        <dbReference type="ARBA" id="ARBA00009780"/>
    </source>
</evidence>
<evidence type="ECO:0000256" key="7">
    <source>
        <dbReference type="PIRSR" id="PIRSR608901-1"/>
    </source>
</evidence>
<gene>
    <name evidence="10" type="ORF">RRF57_003900</name>
</gene>
<evidence type="ECO:0000313" key="11">
    <source>
        <dbReference type="Proteomes" id="UP001305414"/>
    </source>
</evidence>
<dbReference type="GO" id="GO:0046872">
    <property type="term" value="F:metal ion binding"/>
    <property type="evidence" value="ECO:0007669"/>
    <property type="project" value="UniProtKB-KW"/>
</dbReference>
<keyword evidence="11" id="KW-1185">Reference proteome</keyword>
<keyword evidence="5 9" id="KW-1133">Transmembrane helix</keyword>
<keyword evidence="7" id="KW-0479">Metal-binding</keyword>
<feature type="transmembrane region" description="Helical" evidence="9">
    <location>
        <begin position="99"/>
        <end position="116"/>
    </location>
</feature>
<feature type="binding site" evidence="8">
    <location>
        <position position="86"/>
    </location>
    <ligand>
        <name>Zn(2+)</name>
        <dbReference type="ChEBI" id="CHEBI:29105"/>
        <note>catalytic</note>
    </ligand>
</feature>
<comment type="caution">
    <text evidence="10">The sequence shown here is derived from an EMBL/GenBank/DDBJ whole genome shotgun (WGS) entry which is preliminary data.</text>
</comment>
<feature type="binding site" evidence="8">
    <location>
        <position position="283"/>
    </location>
    <ligand>
        <name>Zn(2+)</name>
        <dbReference type="ChEBI" id="CHEBI:29105"/>
        <note>catalytic</note>
    </ligand>
</feature>
<feature type="transmembrane region" description="Helical" evidence="9">
    <location>
        <begin position="32"/>
        <end position="53"/>
    </location>
</feature>
<evidence type="ECO:0000256" key="5">
    <source>
        <dbReference type="ARBA" id="ARBA00022989"/>
    </source>
</evidence>
<proteinExistence type="inferred from homology"/>
<evidence type="ECO:0000256" key="4">
    <source>
        <dbReference type="ARBA" id="ARBA00022801"/>
    </source>
</evidence>
<evidence type="ECO:0000313" key="10">
    <source>
        <dbReference type="EMBL" id="KAK5628185.1"/>
    </source>
</evidence>
<dbReference type="GO" id="GO:0005789">
    <property type="term" value="C:endoplasmic reticulum membrane"/>
    <property type="evidence" value="ECO:0007669"/>
    <property type="project" value="TreeGrafter"/>
</dbReference>
<dbReference type="PANTHER" id="PTHR46187:SF3">
    <property type="entry name" value="ALKALINE CERAMIDASE 3"/>
    <property type="match status" value="1"/>
</dbReference>
<evidence type="ECO:0000256" key="9">
    <source>
        <dbReference type="SAM" id="Phobius"/>
    </source>
</evidence>